<reference evidence="1 2" key="1">
    <citation type="journal article" date="2012" name="BMC Genomics">
        <title>Tools to kill: Genome of one of the most destructive plant pathogenic fungi Macrophomina phaseolina.</title>
        <authorList>
            <person name="Islam M.S."/>
            <person name="Haque M.S."/>
            <person name="Islam M.M."/>
            <person name="Emdad E.M."/>
            <person name="Halim A."/>
            <person name="Hossen Q.M.M."/>
            <person name="Hossain M.Z."/>
            <person name="Ahmed B."/>
            <person name="Rahim S."/>
            <person name="Rahman M.S."/>
            <person name="Alam M.M."/>
            <person name="Hou S."/>
            <person name="Wan X."/>
            <person name="Saito J.A."/>
            <person name="Alam M."/>
        </authorList>
    </citation>
    <scope>NUCLEOTIDE SEQUENCE [LARGE SCALE GENOMIC DNA]</scope>
    <source>
        <strain evidence="1 2">MS6</strain>
    </source>
</reference>
<organism evidence="1 2">
    <name type="scientific">Macrophomina phaseolina (strain MS6)</name>
    <name type="common">Charcoal rot fungus</name>
    <dbReference type="NCBI Taxonomy" id="1126212"/>
    <lineage>
        <taxon>Eukaryota</taxon>
        <taxon>Fungi</taxon>
        <taxon>Dikarya</taxon>
        <taxon>Ascomycota</taxon>
        <taxon>Pezizomycotina</taxon>
        <taxon>Dothideomycetes</taxon>
        <taxon>Dothideomycetes incertae sedis</taxon>
        <taxon>Botryosphaeriales</taxon>
        <taxon>Botryosphaeriaceae</taxon>
        <taxon>Macrophomina</taxon>
    </lineage>
</organism>
<name>K2S0Y1_MACPH</name>
<protein>
    <submittedName>
        <fullName evidence="1">Uncharacterized protein</fullName>
    </submittedName>
</protein>
<evidence type="ECO:0000313" key="2">
    <source>
        <dbReference type="Proteomes" id="UP000007129"/>
    </source>
</evidence>
<comment type="caution">
    <text evidence="1">The sequence shown here is derived from an EMBL/GenBank/DDBJ whole genome shotgun (WGS) entry which is preliminary data.</text>
</comment>
<accession>K2S0Y1</accession>
<dbReference type="Proteomes" id="UP000007129">
    <property type="component" value="Unassembled WGS sequence"/>
</dbReference>
<gene>
    <name evidence="1" type="ORF">MPH_04168</name>
</gene>
<sequence length="20" mass="2283">ATFVIRYSVGIKLFSILKNI</sequence>
<evidence type="ECO:0000313" key="1">
    <source>
        <dbReference type="EMBL" id="EKG18582.1"/>
    </source>
</evidence>
<proteinExistence type="predicted"/>
<dbReference type="InParanoid" id="K2S0Y1"/>
<dbReference type="EMBL" id="AHHD01000199">
    <property type="protein sequence ID" value="EKG18582.1"/>
    <property type="molecule type" value="Genomic_DNA"/>
</dbReference>
<feature type="non-terminal residue" evidence="1">
    <location>
        <position position="1"/>
    </location>
</feature>
<dbReference type="VEuPathDB" id="FungiDB:MPH_04168"/>
<dbReference type="HOGENOM" id="CLU_3429645_0_0_1"/>
<dbReference type="AlphaFoldDB" id="K2S0Y1"/>